<dbReference type="Gene3D" id="3.40.50.11550">
    <property type="match status" value="1"/>
</dbReference>
<proteinExistence type="predicted"/>
<comment type="caution">
    <text evidence="2">The sequence shown here is derived from an EMBL/GenBank/DDBJ whole genome shotgun (WGS) entry which is preliminary data.</text>
</comment>
<dbReference type="RefSeq" id="WP_155095755.1">
    <property type="nucleotide sequence ID" value="NZ_WMIE01000006.1"/>
</dbReference>
<dbReference type="Proteomes" id="UP000478183">
    <property type="component" value="Unassembled WGS sequence"/>
</dbReference>
<dbReference type="AlphaFoldDB" id="A0A6L6JA19"/>
<dbReference type="Pfam" id="PF04187">
    <property type="entry name" value="Cofac_haem_bdg"/>
    <property type="match status" value="1"/>
</dbReference>
<dbReference type="CDD" id="cd14727">
    <property type="entry name" value="ChanN-like"/>
    <property type="match status" value="1"/>
</dbReference>
<dbReference type="EMBL" id="WMIE01000006">
    <property type="protein sequence ID" value="MTH78396.1"/>
    <property type="molecule type" value="Genomic_DNA"/>
</dbReference>
<evidence type="ECO:0000313" key="2">
    <source>
        <dbReference type="EMBL" id="MTH78396.1"/>
    </source>
</evidence>
<dbReference type="SUPFAM" id="SSF159501">
    <property type="entry name" value="EreA/ChaN-like"/>
    <property type="match status" value="1"/>
</dbReference>
<accession>A0A6L6JA19</accession>
<protein>
    <recommendedName>
        <fullName evidence="1">Haem-binding uptake Tiki superfamily ChaN domain-containing protein</fullName>
    </recommendedName>
</protein>
<dbReference type="OrthoDB" id="9795827at2"/>
<keyword evidence="3" id="KW-1185">Reference proteome</keyword>
<dbReference type="InterPro" id="IPR007314">
    <property type="entry name" value="Cofac_haem-bd_dom"/>
</dbReference>
<reference evidence="2 3" key="1">
    <citation type="submission" date="2019-11" db="EMBL/GenBank/DDBJ databases">
        <authorList>
            <person name="Dong K."/>
        </authorList>
    </citation>
    <scope>NUCLEOTIDE SEQUENCE [LARGE SCALE GENOMIC DNA]</scope>
    <source>
        <strain evidence="2 3">NBRC 111993</strain>
    </source>
</reference>
<feature type="domain" description="Haem-binding uptake Tiki superfamily ChaN" evidence="1">
    <location>
        <begin position="19"/>
        <end position="229"/>
    </location>
</feature>
<name>A0A6L6JA19_9RHOB</name>
<organism evidence="2 3">
    <name type="scientific">Paracoccus aestuariivivens</name>
    <dbReference type="NCBI Taxonomy" id="1820333"/>
    <lineage>
        <taxon>Bacteria</taxon>
        <taxon>Pseudomonadati</taxon>
        <taxon>Pseudomonadota</taxon>
        <taxon>Alphaproteobacteria</taxon>
        <taxon>Rhodobacterales</taxon>
        <taxon>Paracoccaceae</taxon>
        <taxon>Paracoccus</taxon>
    </lineage>
</organism>
<evidence type="ECO:0000313" key="3">
    <source>
        <dbReference type="Proteomes" id="UP000478183"/>
    </source>
</evidence>
<sequence length="265" mass="29338">MTGGFWVDHRGERQDHPAVIARAARSQVVLLGERHDRADHHRWQLHVAVALAGHRPVTLGFEMFPARVDPVLADWVAGKLSEDAFLETVGWSEVWGFPAELYLPLFRFCREMGIPMVGLNVRRELVRNTRLSGWDNVADDLKEGLTRPRPSPDAYRNFIFDLTRGARSDAAPQSAHDPAFDGFLAAQEVWDRAFATRLARIVQADPARLGIGIIGMGHLQFGGGVSWQLKDLGIADSFVMVPRDVGDAVDPAAATATWLTASRLD</sequence>
<evidence type="ECO:0000259" key="1">
    <source>
        <dbReference type="Pfam" id="PF04187"/>
    </source>
</evidence>
<gene>
    <name evidence="2" type="ORF">GL286_11710</name>
</gene>